<dbReference type="GO" id="GO:0008270">
    <property type="term" value="F:zinc ion binding"/>
    <property type="evidence" value="ECO:0007669"/>
    <property type="project" value="InterPro"/>
</dbReference>
<gene>
    <name evidence="5" type="ORF">DMC30DRAFT_84008</name>
</gene>
<feature type="compositionally biased region" description="Pro residues" evidence="3">
    <location>
        <begin position="82"/>
        <end position="94"/>
    </location>
</feature>
<evidence type="ECO:0000313" key="5">
    <source>
        <dbReference type="EMBL" id="TNY17919.1"/>
    </source>
</evidence>
<reference evidence="5 6" key="1">
    <citation type="submission" date="2019-03" db="EMBL/GenBank/DDBJ databases">
        <title>Rhodosporidium diobovatum UCD-FST 08-225 genome sequencing, assembly, and annotation.</title>
        <authorList>
            <person name="Fakankun I.U."/>
            <person name="Fristensky B."/>
            <person name="Levin D.B."/>
        </authorList>
    </citation>
    <scope>NUCLEOTIDE SEQUENCE [LARGE SCALE GENOMIC DNA]</scope>
    <source>
        <strain evidence="5 6">UCD-FST 08-225</strain>
    </source>
</reference>
<evidence type="ECO:0000256" key="3">
    <source>
        <dbReference type="SAM" id="MobiDB-lite"/>
    </source>
</evidence>
<dbReference type="Pfam" id="PF00172">
    <property type="entry name" value="Zn_clus"/>
    <property type="match status" value="1"/>
</dbReference>
<keyword evidence="2" id="KW-0539">Nucleus</keyword>
<feature type="compositionally biased region" description="Low complexity" evidence="3">
    <location>
        <begin position="95"/>
        <end position="110"/>
    </location>
</feature>
<dbReference type="PANTHER" id="PTHR47783">
    <property type="entry name" value="ZN(II)2CYS6 TRANSCRIPTION FACTOR (EUROFUNG)-RELATED"/>
    <property type="match status" value="1"/>
</dbReference>
<accession>A0A5C5FNM8</accession>
<dbReference type="STRING" id="5288.A0A5C5FNM8"/>
<feature type="region of interest" description="Disordered" evidence="3">
    <location>
        <begin position="1"/>
        <end position="32"/>
    </location>
</feature>
<dbReference type="InterPro" id="IPR001138">
    <property type="entry name" value="Zn2Cys6_DnaBD"/>
</dbReference>
<dbReference type="Pfam" id="PF04082">
    <property type="entry name" value="Fungal_trans"/>
    <property type="match status" value="1"/>
</dbReference>
<feature type="region of interest" description="Disordered" evidence="3">
    <location>
        <begin position="64"/>
        <end position="110"/>
    </location>
</feature>
<dbReference type="SUPFAM" id="SSF57701">
    <property type="entry name" value="Zn2/Cys6 DNA-binding domain"/>
    <property type="match status" value="1"/>
</dbReference>
<dbReference type="PANTHER" id="PTHR47783:SF1">
    <property type="entry name" value="ZN(II)2CYS6 TRANSCRIPTION FACTOR (EUROFUNG)"/>
    <property type="match status" value="1"/>
</dbReference>
<feature type="domain" description="Zn(2)-C6 fungal-type" evidence="4">
    <location>
        <begin position="36"/>
        <end position="66"/>
    </location>
</feature>
<dbReference type="GO" id="GO:0000981">
    <property type="term" value="F:DNA-binding transcription factor activity, RNA polymerase II-specific"/>
    <property type="evidence" value="ECO:0007669"/>
    <property type="project" value="InterPro"/>
</dbReference>
<organism evidence="5 6">
    <name type="scientific">Rhodotorula diobovata</name>
    <dbReference type="NCBI Taxonomy" id="5288"/>
    <lineage>
        <taxon>Eukaryota</taxon>
        <taxon>Fungi</taxon>
        <taxon>Dikarya</taxon>
        <taxon>Basidiomycota</taxon>
        <taxon>Pucciniomycotina</taxon>
        <taxon>Microbotryomycetes</taxon>
        <taxon>Sporidiobolales</taxon>
        <taxon>Sporidiobolaceae</taxon>
        <taxon>Rhodotorula</taxon>
    </lineage>
</organism>
<evidence type="ECO:0000259" key="4">
    <source>
        <dbReference type="PROSITE" id="PS50048"/>
    </source>
</evidence>
<dbReference type="InterPro" id="IPR036864">
    <property type="entry name" value="Zn2-C6_fun-type_DNA-bd_sf"/>
</dbReference>
<feature type="region of interest" description="Disordered" evidence="3">
    <location>
        <begin position="690"/>
        <end position="723"/>
    </location>
</feature>
<dbReference type="Proteomes" id="UP000311382">
    <property type="component" value="Unassembled WGS sequence"/>
</dbReference>
<sequence>MADAAGFSRASSSTSPDVPSPSDANGAAKASRTKRACVQCFKAKVRCSGDHPCCTRCAHKQSQCYYDPTGNHRAKKPRRDPPPAAPRPAPPPAPRQASTSRTSPATATATATVTATPSMYAHEDHSPDEGATTPVAIRQPFFRWLGLTSILPPQQGPQFRSFPVAVRGPDTQSPPTHDAASPPVPPLRDPAIESAEAEVRIRTFYTLFESYLPYMPLRETLDRLARGTLSEVVIAAMSALVKRVRPETPGPSAEQLADRAKSLVIAHLALPSLDTIYALLLLAYHEHGADRDSGLWAYSGMAIRACVDLGLHKSFEANNPAETALRSRIFWAVACLDRIVSCGTGRLTTIPLSQIEVSLPPPRDTVRTTQGASLPDPFPTLCRLLLISGNMSDAVNTTSSLSAHPQVPVSVQLELAEFQASLPEPLHFSIHTFSAYVNAGHAQAFLLLSLWHQAVHLAIHEAALLFAHPATVGSPPSAGADMTPLSGSSAISIADMLAYSSVILDDAFLCNPTLSQPIMMAGRAAYALLKTLPASTPRSEVEPLERSVTICQKTLERMQQPWRGLSWHVESMTKSAREVDLHGKVGATITTADKGMLTKAKLDDLTRSCSWLLDELSSAPTESGEVVGVGLSSWGITSDPAPPPHLQPPPQSTVAVLRSGRSSPILWNDQSGDLLSTFAHDMNGFWSGEWLAGPGQQGAPGGSGVGREDPLEHVLGLPPHSSG</sequence>
<dbReference type="SMART" id="SM00906">
    <property type="entry name" value="Fungal_trans"/>
    <property type="match status" value="1"/>
</dbReference>
<feature type="compositionally biased region" description="Low complexity" evidence="3">
    <location>
        <begin position="8"/>
        <end position="22"/>
    </location>
</feature>
<name>A0A5C5FNM8_9BASI</name>
<dbReference type="SMART" id="SM00066">
    <property type="entry name" value="GAL4"/>
    <property type="match status" value="1"/>
</dbReference>
<keyword evidence="6" id="KW-1185">Reference proteome</keyword>
<feature type="region of interest" description="Disordered" evidence="3">
    <location>
        <begin position="165"/>
        <end position="186"/>
    </location>
</feature>
<keyword evidence="1" id="KW-0479">Metal-binding</keyword>
<dbReference type="OrthoDB" id="2428527at2759"/>
<evidence type="ECO:0000256" key="1">
    <source>
        <dbReference type="ARBA" id="ARBA00022723"/>
    </source>
</evidence>
<dbReference type="Gene3D" id="4.10.240.10">
    <property type="entry name" value="Zn(2)-C6 fungal-type DNA-binding domain"/>
    <property type="match status" value="1"/>
</dbReference>
<dbReference type="CDD" id="cd12148">
    <property type="entry name" value="fungal_TF_MHR"/>
    <property type="match status" value="1"/>
</dbReference>
<dbReference type="CDD" id="cd00067">
    <property type="entry name" value="GAL4"/>
    <property type="match status" value="1"/>
</dbReference>
<dbReference type="GO" id="GO:0006351">
    <property type="term" value="P:DNA-templated transcription"/>
    <property type="evidence" value="ECO:0007669"/>
    <property type="project" value="InterPro"/>
</dbReference>
<dbReference type="InterPro" id="IPR007219">
    <property type="entry name" value="XnlR_reg_dom"/>
</dbReference>
<dbReference type="GO" id="GO:0003677">
    <property type="term" value="F:DNA binding"/>
    <property type="evidence" value="ECO:0007669"/>
    <property type="project" value="InterPro"/>
</dbReference>
<dbReference type="AlphaFoldDB" id="A0A5C5FNM8"/>
<comment type="caution">
    <text evidence="5">The sequence shown here is derived from an EMBL/GenBank/DDBJ whole genome shotgun (WGS) entry which is preliminary data.</text>
</comment>
<protein>
    <submittedName>
        <fullName evidence="5">Fungal-specific transcription factor domain-containing protein</fullName>
    </submittedName>
</protein>
<evidence type="ECO:0000256" key="2">
    <source>
        <dbReference type="ARBA" id="ARBA00023242"/>
    </source>
</evidence>
<proteinExistence type="predicted"/>
<feature type="compositionally biased region" description="Gly residues" evidence="3">
    <location>
        <begin position="695"/>
        <end position="705"/>
    </location>
</feature>
<dbReference type="EMBL" id="SOZI01000167">
    <property type="protein sequence ID" value="TNY17919.1"/>
    <property type="molecule type" value="Genomic_DNA"/>
</dbReference>
<dbReference type="PROSITE" id="PS50048">
    <property type="entry name" value="ZN2_CY6_FUNGAL_2"/>
    <property type="match status" value="1"/>
</dbReference>
<evidence type="ECO:0000313" key="6">
    <source>
        <dbReference type="Proteomes" id="UP000311382"/>
    </source>
</evidence>